<comment type="similarity">
    <text evidence="2">Belongs to the EspG family.</text>
</comment>
<accession>A0A846XW90</accession>
<keyword evidence="6" id="KW-1185">Reference proteome</keyword>
<proteinExistence type="inferred from homology"/>
<dbReference type="InterPro" id="IPR025734">
    <property type="entry name" value="EspG"/>
</dbReference>
<comment type="caution">
    <text evidence="5">The sequence shown here is derived from an EMBL/GenBank/DDBJ whole genome shotgun (WGS) entry which is preliminary data.</text>
</comment>
<protein>
    <submittedName>
        <fullName evidence="5">ESX secretion-associated protein EspG</fullName>
    </submittedName>
</protein>
<name>A0A846XW90_9NOCA</name>
<dbReference type="RefSeq" id="WP_067870479.1">
    <property type="nucleotide sequence ID" value="NZ_JAAXOP010000003.1"/>
</dbReference>
<evidence type="ECO:0000256" key="4">
    <source>
        <dbReference type="ARBA" id="ARBA00023186"/>
    </source>
</evidence>
<organism evidence="5 6">
    <name type="scientific">Nocardia vermiculata</name>
    <dbReference type="NCBI Taxonomy" id="257274"/>
    <lineage>
        <taxon>Bacteria</taxon>
        <taxon>Bacillati</taxon>
        <taxon>Actinomycetota</taxon>
        <taxon>Actinomycetes</taxon>
        <taxon>Mycobacteriales</taxon>
        <taxon>Nocardiaceae</taxon>
        <taxon>Nocardia</taxon>
    </lineage>
</organism>
<evidence type="ECO:0000313" key="5">
    <source>
        <dbReference type="EMBL" id="NKY49935.1"/>
    </source>
</evidence>
<evidence type="ECO:0000256" key="1">
    <source>
        <dbReference type="ARBA" id="ARBA00004496"/>
    </source>
</evidence>
<evidence type="ECO:0000313" key="6">
    <source>
        <dbReference type="Proteomes" id="UP000565711"/>
    </source>
</evidence>
<dbReference type="AlphaFoldDB" id="A0A846XW90"/>
<keyword evidence="3" id="KW-0963">Cytoplasm</keyword>
<evidence type="ECO:0000256" key="2">
    <source>
        <dbReference type="ARBA" id="ARBA00006411"/>
    </source>
</evidence>
<comment type="subcellular location">
    <subcellularLocation>
        <location evidence="1">Cytoplasm</location>
    </subcellularLocation>
</comment>
<dbReference type="Proteomes" id="UP000565711">
    <property type="component" value="Unassembled WGS sequence"/>
</dbReference>
<sequence length="277" mass="29990">MTVLGAGRGPSMLDAVVLSLDEMQFLLEKLEIDEVPVVLDAIGRYDNVDTHDAAMAAAAESLTARELLVDDEVHRDLEDRLRGLYRPHWAIALRWYIGERVNRFCLAKGDDMEVIALRGPDSYTIDEAGHDLPGTIMAALGAADPLELSGMNVLTEELKPILADAGDAASTAQRLSRVGRPPRDAQTLASALVEIHSHASIVGVVYNDASRDVADGMIAVYNTRNGRFIAVTTRSEDEVMWTSLAGGTSGRLRTALKDLIDKLPLRADFDPTTPGLS</sequence>
<reference evidence="5 6" key="1">
    <citation type="submission" date="2020-04" db="EMBL/GenBank/DDBJ databases">
        <title>MicrobeNet Type strains.</title>
        <authorList>
            <person name="Nicholson A.C."/>
        </authorList>
    </citation>
    <scope>NUCLEOTIDE SEQUENCE [LARGE SCALE GENOMIC DNA]</scope>
    <source>
        <strain evidence="5 6">JCM 12354</strain>
    </source>
</reference>
<dbReference type="Pfam" id="PF14011">
    <property type="entry name" value="ESX-1_EspG"/>
    <property type="match status" value="1"/>
</dbReference>
<dbReference type="EMBL" id="JAAXOP010000003">
    <property type="protein sequence ID" value="NKY49935.1"/>
    <property type="molecule type" value="Genomic_DNA"/>
</dbReference>
<gene>
    <name evidence="5" type="ORF">HGA08_06870</name>
</gene>
<evidence type="ECO:0000256" key="3">
    <source>
        <dbReference type="ARBA" id="ARBA00022490"/>
    </source>
</evidence>
<keyword evidence="4" id="KW-0143">Chaperone</keyword>